<dbReference type="KEGG" id="rsx:RhiXN_05956"/>
<organism evidence="2 3">
    <name type="scientific">Rhizoctonia solani</name>
    <dbReference type="NCBI Taxonomy" id="456999"/>
    <lineage>
        <taxon>Eukaryota</taxon>
        <taxon>Fungi</taxon>
        <taxon>Dikarya</taxon>
        <taxon>Basidiomycota</taxon>
        <taxon>Agaricomycotina</taxon>
        <taxon>Agaricomycetes</taxon>
        <taxon>Cantharellales</taxon>
        <taxon>Ceratobasidiaceae</taxon>
        <taxon>Rhizoctonia</taxon>
    </lineage>
</organism>
<dbReference type="EMBL" id="CP059663">
    <property type="protein sequence ID" value="QRW20967.1"/>
    <property type="molecule type" value="Genomic_DNA"/>
</dbReference>
<protein>
    <submittedName>
        <fullName evidence="2">Uncharacterized protein</fullName>
    </submittedName>
</protein>
<sequence>MAAASKARIISKTCQAEDWPRPWGDHGSTPAREPSHPGNGRTWASSCSAQVSGAWRPILGPVKPLLITPEAIDAHASTSLSFQGNYDWVQLFQRAIREEWARLYHMSSIAASCFVDAKHKK</sequence>
<accession>A0A8H8SXW3</accession>
<name>A0A8H8SXW3_9AGAM</name>
<evidence type="ECO:0000313" key="3">
    <source>
        <dbReference type="Proteomes" id="UP000650533"/>
    </source>
</evidence>
<evidence type="ECO:0000313" key="2">
    <source>
        <dbReference type="EMBL" id="QRW20967.1"/>
    </source>
</evidence>
<evidence type="ECO:0000256" key="1">
    <source>
        <dbReference type="SAM" id="MobiDB-lite"/>
    </source>
</evidence>
<dbReference type="RefSeq" id="XP_043181204.1">
    <property type="nucleotide sequence ID" value="XM_043325772.1"/>
</dbReference>
<proteinExistence type="predicted"/>
<dbReference type="GeneID" id="67028235"/>
<gene>
    <name evidence="2" type="ORF">RhiXN_05956</name>
</gene>
<reference evidence="2" key="1">
    <citation type="submission" date="2020-05" db="EMBL/GenBank/DDBJ databases">
        <title>Evolutionary and genomic comparisons of hybrid uninucleate and nonhybrid Rhizoctonia fungi.</title>
        <authorList>
            <person name="Li C."/>
            <person name="Chen X."/>
        </authorList>
    </citation>
    <scope>NUCLEOTIDE SEQUENCE</scope>
    <source>
        <strain evidence="2">AG-1 IA</strain>
    </source>
</reference>
<dbReference type="Proteomes" id="UP000650533">
    <property type="component" value="Chromosome 6"/>
</dbReference>
<feature type="region of interest" description="Disordered" evidence="1">
    <location>
        <begin position="1"/>
        <end position="45"/>
    </location>
</feature>
<dbReference type="AlphaFoldDB" id="A0A8H8SXW3"/>